<comment type="caution">
    <text evidence="13">The sequence shown here is derived from an EMBL/GenBank/DDBJ whole genome shotgun (WGS) entry which is preliminary data.</text>
</comment>
<evidence type="ECO:0000313" key="14">
    <source>
        <dbReference type="Proteomes" id="UP000837801"/>
    </source>
</evidence>
<evidence type="ECO:0000256" key="9">
    <source>
        <dbReference type="ARBA" id="ARBA00023067"/>
    </source>
</evidence>
<proteinExistence type="inferred from homology"/>
<comment type="subcellular location">
    <subcellularLocation>
        <location evidence="1">Chromosome</location>
    </subcellularLocation>
    <subcellularLocation>
        <location evidence="2">Cytoplasm</location>
    </subcellularLocation>
</comment>
<evidence type="ECO:0000256" key="10">
    <source>
        <dbReference type="ARBA" id="ARBA00023306"/>
    </source>
</evidence>
<evidence type="ECO:0000256" key="6">
    <source>
        <dbReference type="ARBA" id="ARBA00022490"/>
    </source>
</evidence>
<name>A0A9P0VXR7_9ASCO</name>
<evidence type="ECO:0000256" key="3">
    <source>
        <dbReference type="ARBA" id="ARBA00009471"/>
    </source>
</evidence>
<dbReference type="GO" id="GO:0000796">
    <property type="term" value="C:condensin complex"/>
    <property type="evidence" value="ECO:0007669"/>
    <property type="project" value="InterPro"/>
</dbReference>
<organism evidence="13 14">
    <name type="scientific">[Candida] railenensis</name>
    <dbReference type="NCBI Taxonomy" id="45579"/>
    <lineage>
        <taxon>Eukaryota</taxon>
        <taxon>Fungi</taxon>
        <taxon>Dikarya</taxon>
        <taxon>Ascomycota</taxon>
        <taxon>Saccharomycotina</taxon>
        <taxon>Pichiomycetes</taxon>
        <taxon>Debaryomycetaceae</taxon>
        <taxon>Kurtzmaniella</taxon>
    </lineage>
</organism>
<dbReference type="InterPro" id="IPR022816">
    <property type="entry name" value="Condensin_barren_su2"/>
</dbReference>
<keyword evidence="14" id="KW-1185">Reference proteome</keyword>
<evidence type="ECO:0000256" key="1">
    <source>
        <dbReference type="ARBA" id="ARBA00004286"/>
    </source>
</evidence>
<feature type="compositionally biased region" description="Acidic residues" evidence="12">
    <location>
        <begin position="111"/>
        <end position="127"/>
    </location>
</feature>
<evidence type="ECO:0000256" key="4">
    <source>
        <dbReference type="ARBA" id="ARBA00016065"/>
    </source>
</evidence>
<dbReference type="PANTHER" id="PTHR13108">
    <property type="entry name" value="CONDENSIN COMPLEX SUBUNIT 2"/>
    <property type="match status" value="1"/>
</dbReference>
<dbReference type="Proteomes" id="UP000837801">
    <property type="component" value="Unassembled WGS sequence"/>
</dbReference>
<evidence type="ECO:0000256" key="5">
    <source>
        <dbReference type="ARBA" id="ARBA00022454"/>
    </source>
</evidence>
<keyword evidence="9 11" id="KW-0226">DNA condensation</keyword>
<keyword evidence="8 11" id="KW-0498">Mitosis</keyword>
<comment type="function">
    <text evidence="11">Regulatory subunit of the condensin complex, a complex required for conversion of interphase chromatin into mitotic-like condense chromosomes.</text>
</comment>
<evidence type="ECO:0000256" key="2">
    <source>
        <dbReference type="ARBA" id="ARBA00004496"/>
    </source>
</evidence>
<dbReference type="GO" id="GO:0007076">
    <property type="term" value="P:mitotic chromosome condensation"/>
    <property type="evidence" value="ECO:0007669"/>
    <property type="project" value="InterPro"/>
</dbReference>
<dbReference type="AlphaFoldDB" id="A0A9P0VXR7"/>
<evidence type="ECO:0000256" key="7">
    <source>
        <dbReference type="ARBA" id="ARBA00022618"/>
    </source>
</evidence>
<accession>A0A9P0VXR7</accession>
<evidence type="ECO:0000256" key="12">
    <source>
        <dbReference type="SAM" id="MobiDB-lite"/>
    </source>
</evidence>
<dbReference type="GO" id="GO:0051301">
    <property type="term" value="P:cell division"/>
    <property type="evidence" value="ECO:0007669"/>
    <property type="project" value="UniProtKB-KW"/>
</dbReference>
<dbReference type="GO" id="GO:0003682">
    <property type="term" value="F:chromatin binding"/>
    <property type="evidence" value="ECO:0007669"/>
    <property type="project" value="TreeGrafter"/>
</dbReference>
<gene>
    <name evidence="13" type="ORF">CLIB1423_04S05226</name>
</gene>
<dbReference type="GO" id="GO:0005737">
    <property type="term" value="C:cytoplasm"/>
    <property type="evidence" value="ECO:0007669"/>
    <property type="project" value="UniProtKB-SubCell"/>
</dbReference>
<comment type="similarity">
    <text evidence="3 11">Belongs to the CND2 (condensin subunit 2) family.</text>
</comment>
<sequence length="694" mass="79286">MMVLGDIPTNNTSIINGTSTDFDLWLRMATDNKINAKNSWNFALIDYFQDLTLLRDGEGINFQRASVTLDGCVKIYSSRVDSAATETGKLLSGLSAHQQSQVEKVNAVQEGDADREVDDEDYDSDDPEYGKTKKKNKKVSFSKNVQSESTSLMSFKSLRAKKVDYELAVDPVFRRALADFDEGGAKSLLLNMLNVDSEGRVMFDSERQSAPGEAKMSTDLHTEANKSVDIDIYALGRQYIPDDLSKYSVCPSMAEVQHLSKNLIKSTLLDNLRTNYEDHDDDIIDNDKNDLYANGSIFYDDNEDMDEYPEISLNIPMQRLFNDSYIAAESESHDPVEMATEVLDYDLMAYFDNHMQQFWQPKKQKHVSEHWKVTRLKSKNQYRVHTTHKHDNKIVVDEEGHNIIDFINGTNEIDEDELFAESSTTTFLPKHKWSSQRSSSDASARHTLPNDIQFVSKRLISLFIKPEATLQTFNKKRKVFPFRKEGSTLSSLTERADEEFWSEKYREDVRLNEILKEDLHELHQSYDQSFFQDEEFDDGNCSPDLHEDVNPMGDNIDNIGGYGSQLVTARNLFKPTYINFSKVAKRVDVKLLKENLWECLNNEKASIQGDKYENESSVEEATKEDCLVSVDHTIQQNFSETIGLLNSKYTSDQLSNLSTSFCFICVLHLANEHGLELINNSDFTDLCIQRTTST</sequence>
<dbReference type="OrthoDB" id="362021at2759"/>
<feature type="region of interest" description="Disordered" evidence="12">
    <location>
        <begin position="101"/>
        <end position="140"/>
    </location>
</feature>
<keyword evidence="5" id="KW-0158">Chromosome</keyword>
<keyword evidence="6" id="KW-0963">Cytoplasm</keyword>
<keyword evidence="7 11" id="KW-0132">Cell division</keyword>
<reference evidence="13" key="1">
    <citation type="submission" date="2022-03" db="EMBL/GenBank/DDBJ databases">
        <authorList>
            <person name="Legras J.-L."/>
            <person name="Devillers H."/>
            <person name="Grondin C."/>
        </authorList>
    </citation>
    <scope>NUCLEOTIDE SEQUENCE</scope>
    <source>
        <strain evidence="13">CLIB 1423</strain>
    </source>
</reference>
<protein>
    <recommendedName>
        <fullName evidence="4 11">Condensin complex subunit 2</fullName>
    </recommendedName>
</protein>
<dbReference type="EMBL" id="CAKXYY010000004">
    <property type="protein sequence ID" value="CAH2351756.1"/>
    <property type="molecule type" value="Genomic_DNA"/>
</dbReference>
<dbReference type="PANTHER" id="PTHR13108:SF9">
    <property type="entry name" value="CONDENSIN COMPLEX SUBUNIT 2"/>
    <property type="match status" value="1"/>
</dbReference>
<keyword evidence="10 11" id="KW-0131">Cell cycle</keyword>
<dbReference type="PIRSF" id="PIRSF017126">
    <property type="entry name" value="Condensin_H"/>
    <property type="match status" value="1"/>
</dbReference>
<evidence type="ECO:0000256" key="8">
    <source>
        <dbReference type="ARBA" id="ARBA00022776"/>
    </source>
</evidence>
<evidence type="ECO:0000313" key="13">
    <source>
        <dbReference type="EMBL" id="CAH2351756.1"/>
    </source>
</evidence>
<dbReference type="Pfam" id="PF05786">
    <property type="entry name" value="Cnd2"/>
    <property type="match status" value="1"/>
</dbReference>
<evidence type="ECO:0000256" key="11">
    <source>
        <dbReference type="PIRNR" id="PIRNR017126"/>
    </source>
</evidence>